<evidence type="ECO:0000259" key="5">
    <source>
        <dbReference type="SMART" id="SM00829"/>
    </source>
</evidence>
<evidence type="ECO:0000256" key="3">
    <source>
        <dbReference type="ARBA" id="ARBA00023002"/>
    </source>
</evidence>
<dbReference type="InterPro" id="IPR013154">
    <property type="entry name" value="ADH-like_N"/>
</dbReference>
<keyword evidence="2 4" id="KW-0862">Zinc</keyword>
<dbReference type="PROSITE" id="PS00059">
    <property type="entry name" value="ADH_ZINC"/>
    <property type="match status" value="1"/>
</dbReference>
<evidence type="ECO:0000313" key="6">
    <source>
        <dbReference type="EMBL" id="EEG73594.1"/>
    </source>
</evidence>
<dbReference type="PANTHER" id="PTHR43401">
    <property type="entry name" value="L-THREONINE 3-DEHYDROGENASE"/>
    <property type="match status" value="1"/>
</dbReference>
<dbReference type="PANTHER" id="PTHR43401:SF2">
    <property type="entry name" value="L-THREONINE 3-DEHYDROGENASE"/>
    <property type="match status" value="1"/>
</dbReference>
<dbReference type="SUPFAM" id="SSF51735">
    <property type="entry name" value="NAD(P)-binding Rossmann-fold domains"/>
    <property type="match status" value="1"/>
</dbReference>
<dbReference type="RefSeq" id="WP_006443631.1">
    <property type="nucleotide sequence ID" value="NZ_CP036524.1"/>
</dbReference>
<feature type="domain" description="Enoyl reductase (ER)" evidence="5">
    <location>
        <begin position="37"/>
        <end position="387"/>
    </location>
</feature>
<dbReference type="NCBIfam" id="NF041097">
    <property type="entry name" value="keto_inos_dh_IolM"/>
    <property type="match status" value="1"/>
</dbReference>
<dbReference type="eggNOG" id="COG1063">
    <property type="taxonomic scope" value="Bacteria"/>
</dbReference>
<dbReference type="InterPro" id="IPR013149">
    <property type="entry name" value="ADH-like_C"/>
</dbReference>
<dbReference type="HOGENOM" id="CLU_026673_11_0_9"/>
<dbReference type="InterPro" id="IPR050129">
    <property type="entry name" value="Zn_alcohol_dh"/>
</dbReference>
<keyword evidence="7" id="KW-1185">Reference proteome</keyword>
<dbReference type="InterPro" id="IPR011032">
    <property type="entry name" value="GroES-like_sf"/>
</dbReference>
<dbReference type="SMART" id="SM00829">
    <property type="entry name" value="PKS_ER"/>
    <property type="match status" value="1"/>
</dbReference>
<dbReference type="Pfam" id="PF00107">
    <property type="entry name" value="ADH_zinc_N"/>
    <property type="match status" value="1"/>
</dbReference>
<sequence length="391" mass="42095">MRGLQLCGTWKPRRGYTPTQREIEDKRALCGKNIWYAPKIEVTELPTPEPADDEVLMEVGACGICGSDTCFLDTDEEGYLDYVGHTRLPVIFGHEFSGRVVAAGKRVTRFKEGDLVTAETMNWCGKCMPCRKGMFNQCENLEEIGFSLNGGFGQYLTAKEKYCLDINQFKEVYGSEAKALEAGALIEPTAVAYNGMFIRSGGFLPGSYVAVFGAGPIGLSAVQLAKAAGAAKVIVFEYSAPRLELAAKVGATDLCSLAHIASQGGTPADTMRELTDGKGVYMAVECTAFCNKNIPYIQQALAVGGKVVQIGHHAGRTEMFGQYFQKSGAALYGSNGSSGHGIWENVIRLIASGRIDPGKLVEKCFTLDEAAEGLREAKNGTGGKYLITPNR</sequence>
<comment type="cofactor">
    <cofactor evidence="4">
        <name>Zn(2+)</name>
        <dbReference type="ChEBI" id="CHEBI:29105"/>
    </cofactor>
</comment>
<comment type="caution">
    <text evidence="6">The sequence shown here is derived from an EMBL/GenBank/DDBJ whole genome shotgun (WGS) entry which is preliminary data.</text>
</comment>
<dbReference type="InterPro" id="IPR053539">
    <property type="entry name" value="Scyllo-inosose_DH"/>
</dbReference>
<dbReference type="Proteomes" id="UP000004893">
    <property type="component" value="Unassembled WGS sequence"/>
</dbReference>
<dbReference type="GO" id="GO:0008270">
    <property type="term" value="F:zinc ion binding"/>
    <property type="evidence" value="ECO:0007669"/>
    <property type="project" value="InterPro"/>
</dbReference>
<keyword evidence="3" id="KW-0560">Oxidoreductase</keyword>
<evidence type="ECO:0000313" key="7">
    <source>
        <dbReference type="Proteomes" id="UP000004893"/>
    </source>
</evidence>
<protein>
    <submittedName>
        <fullName evidence="6">GroES-like protein</fullName>
    </submittedName>
</protein>
<accession>C0C2H0</accession>
<gene>
    <name evidence="6" type="ORF">CLOHYLEM_06276</name>
</gene>
<dbReference type="EMBL" id="ABYI02000023">
    <property type="protein sequence ID" value="EEG73594.1"/>
    <property type="molecule type" value="Genomic_DNA"/>
</dbReference>
<organism evidence="6 7">
    <name type="scientific">[Clostridium] hylemonae DSM 15053</name>
    <dbReference type="NCBI Taxonomy" id="553973"/>
    <lineage>
        <taxon>Bacteria</taxon>
        <taxon>Bacillati</taxon>
        <taxon>Bacillota</taxon>
        <taxon>Clostridia</taxon>
        <taxon>Lachnospirales</taxon>
        <taxon>Lachnospiraceae</taxon>
    </lineage>
</organism>
<dbReference type="AlphaFoldDB" id="C0C2H0"/>
<dbReference type="InterPro" id="IPR002328">
    <property type="entry name" value="ADH_Zn_CS"/>
</dbReference>
<dbReference type="GO" id="GO:0016491">
    <property type="term" value="F:oxidoreductase activity"/>
    <property type="evidence" value="ECO:0007669"/>
    <property type="project" value="UniProtKB-KW"/>
</dbReference>
<comment type="similarity">
    <text evidence="4">Belongs to the zinc-containing alcohol dehydrogenase family.</text>
</comment>
<evidence type="ECO:0000256" key="2">
    <source>
        <dbReference type="ARBA" id="ARBA00022833"/>
    </source>
</evidence>
<reference evidence="6" key="2">
    <citation type="submission" date="2013-06" db="EMBL/GenBank/DDBJ databases">
        <title>Draft genome sequence of Clostridium hylemonae (DSM 15053).</title>
        <authorList>
            <person name="Sudarsanam P."/>
            <person name="Ley R."/>
            <person name="Guruge J."/>
            <person name="Turnbaugh P.J."/>
            <person name="Mahowald M."/>
            <person name="Liep D."/>
            <person name="Gordon J."/>
        </authorList>
    </citation>
    <scope>NUCLEOTIDE SEQUENCE</scope>
    <source>
        <strain evidence="6">DSM 15053</strain>
    </source>
</reference>
<dbReference type="OrthoDB" id="9769198at2"/>
<evidence type="ECO:0000256" key="1">
    <source>
        <dbReference type="ARBA" id="ARBA00022723"/>
    </source>
</evidence>
<name>C0C2H0_9FIRM</name>
<proteinExistence type="inferred from homology"/>
<dbReference type="InterPro" id="IPR036291">
    <property type="entry name" value="NAD(P)-bd_dom_sf"/>
</dbReference>
<keyword evidence="1 4" id="KW-0479">Metal-binding</keyword>
<reference evidence="6" key="1">
    <citation type="submission" date="2009-02" db="EMBL/GenBank/DDBJ databases">
        <authorList>
            <person name="Fulton L."/>
            <person name="Clifton S."/>
            <person name="Fulton B."/>
            <person name="Xu J."/>
            <person name="Minx P."/>
            <person name="Pepin K.H."/>
            <person name="Johnson M."/>
            <person name="Bhonagiri V."/>
            <person name="Nash W.E."/>
            <person name="Mardis E.R."/>
            <person name="Wilson R.K."/>
        </authorList>
    </citation>
    <scope>NUCLEOTIDE SEQUENCE [LARGE SCALE GENOMIC DNA]</scope>
    <source>
        <strain evidence="6">DSM 15053</strain>
    </source>
</reference>
<dbReference type="Gene3D" id="3.40.50.720">
    <property type="entry name" value="NAD(P)-binding Rossmann-like Domain"/>
    <property type="match status" value="1"/>
</dbReference>
<dbReference type="InterPro" id="IPR020843">
    <property type="entry name" value="ER"/>
</dbReference>
<dbReference type="Gene3D" id="3.90.180.10">
    <property type="entry name" value="Medium-chain alcohol dehydrogenases, catalytic domain"/>
    <property type="match status" value="1"/>
</dbReference>
<evidence type="ECO:0000256" key="4">
    <source>
        <dbReference type="RuleBase" id="RU361277"/>
    </source>
</evidence>
<dbReference type="SUPFAM" id="SSF50129">
    <property type="entry name" value="GroES-like"/>
    <property type="match status" value="1"/>
</dbReference>
<dbReference type="STRING" id="553973.CLOHYLEM_06276"/>
<dbReference type="Pfam" id="PF08240">
    <property type="entry name" value="ADH_N"/>
    <property type="match status" value="1"/>
</dbReference>